<evidence type="ECO:0000256" key="3">
    <source>
        <dbReference type="ARBA" id="ARBA00022741"/>
    </source>
</evidence>
<accession>A0A8S1UUK7</accession>
<dbReference type="InterPro" id="IPR004001">
    <property type="entry name" value="Actin_CS"/>
</dbReference>
<keyword evidence="3" id="KW-0547">Nucleotide-binding</keyword>
<gene>
    <name evidence="8" type="ORF">PPENT_87.1.T0480089</name>
</gene>
<evidence type="ECO:0000313" key="9">
    <source>
        <dbReference type="Proteomes" id="UP000689195"/>
    </source>
</evidence>
<keyword evidence="5" id="KW-0067">ATP-binding</keyword>
<dbReference type="AlphaFoldDB" id="A0A8S1UUK7"/>
<dbReference type="FunFam" id="3.30.420.40:FF:000148">
    <property type="entry name" value="Actin, alpha skeletal muscle"/>
    <property type="match status" value="1"/>
</dbReference>
<dbReference type="OrthoDB" id="286570at2759"/>
<evidence type="ECO:0000256" key="2">
    <source>
        <dbReference type="ARBA" id="ARBA00022490"/>
    </source>
</evidence>
<evidence type="ECO:0000256" key="4">
    <source>
        <dbReference type="ARBA" id="ARBA00022801"/>
    </source>
</evidence>
<dbReference type="SMART" id="SM00268">
    <property type="entry name" value="ACTIN"/>
    <property type="match status" value="1"/>
</dbReference>
<dbReference type="Proteomes" id="UP000689195">
    <property type="component" value="Unassembled WGS sequence"/>
</dbReference>
<dbReference type="PROSITE" id="PS00432">
    <property type="entry name" value="ACTINS_2"/>
    <property type="match status" value="1"/>
</dbReference>
<dbReference type="PROSITE" id="PS01132">
    <property type="entry name" value="ACTINS_ACT_LIKE"/>
    <property type="match status" value="1"/>
</dbReference>
<organism evidence="8 9">
    <name type="scientific">Paramecium pentaurelia</name>
    <dbReference type="NCBI Taxonomy" id="43138"/>
    <lineage>
        <taxon>Eukaryota</taxon>
        <taxon>Sar</taxon>
        <taxon>Alveolata</taxon>
        <taxon>Ciliophora</taxon>
        <taxon>Intramacronucleata</taxon>
        <taxon>Oligohymenophorea</taxon>
        <taxon>Peniculida</taxon>
        <taxon>Parameciidae</taxon>
        <taxon>Paramecium</taxon>
    </lineage>
</organism>
<protein>
    <recommendedName>
        <fullName evidence="10">Actin</fullName>
    </recommendedName>
</protein>
<sequence>MDYKKPAVVIDNGQAYCKAGIAGDDTPKCCFPAIVGRSKDQGNLKGMDKEIAYVGDEAWAKQDVLELNYPIDKGIVNNQDDMEKVWHHAFFNELRVIPEDHPVLLTEAPMNPKENREKLIQILFEKFNVPSSYIAIQAVLSLYASGRLTGIVLDSGEGVTHTVPIAEGYFLQDSVLRIDCSGRDCTKYLIKILEEQGVQFKSPFEMETVKDIKEKFCYVALDYEEEMKKYKESTANNRPCKLPDGNVIVIQNQRFRCPELLFKPSFIGLEISGIHELTFQSIMKCDYYVREDLFRNIIMSGGTTMLTGIPERLNKELTLLAPKQMKVKVVAPYERKLSVWIGGSILSSLSGFQDKWIKKSEYDESGSTIVHRKCICI</sequence>
<proteinExistence type="inferred from homology"/>
<evidence type="ECO:0000256" key="1">
    <source>
        <dbReference type="ARBA" id="ARBA00004245"/>
    </source>
</evidence>
<evidence type="ECO:0000313" key="8">
    <source>
        <dbReference type="EMBL" id="CAD8167903.1"/>
    </source>
</evidence>
<name>A0A8S1UUK7_9CILI</name>
<dbReference type="Pfam" id="PF00022">
    <property type="entry name" value="Actin"/>
    <property type="match status" value="1"/>
</dbReference>
<evidence type="ECO:0008006" key="10">
    <source>
        <dbReference type="Google" id="ProtNLM"/>
    </source>
</evidence>
<keyword evidence="9" id="KW-1185">Reference proteome</keyword>
<dbReference type="EMBL" id="CAJJDO010000048">
    <property type="protein sequence ID" value="CAD8167903.1"/>
    <property type="molecule type" value="Genomic_DNA"/>
</dbReference>
<dbReference type="GO" id="GO:0016787">
    <property type="term" value="F:hydrolase activity"/>
    <property type="evidence" value="ECO:0007669"/>
    <property type="project" value="UniProtKB-KW"/>
</dbReference>
<dbReference type="GO" id="GO:0005524">
    <property type="term" value="F:ATP binding"/>
    <property type="evidence" value="ECO:0007669"/>
    <property type="project" value="UniProtKB-KW"/>
</dbReference>
<dbReference type="GO" id="GO:0005856">
    <property type="term" value="C:cytoskeleton"/>
    <property type="evidence" value="ECO:0007669"/>
    <property type="project" value="UniProtKB-SubCell"/>
</dbReference>
<evidence type="ECO:0000256" key="7">
    <source>
        <dbReference type="RuleBase" id="RU000487"/>
    </source>
</evidence>
<dbReference type="InterPro" id="IPR020902">
    <property type="entry name" value="Actin/actin-like_CS"/>
</dbReference>
<dbReference type="FunFam" id="3.90.640.10:FF:000007">
    <property type="entry name" value="Actin like 7B"/>
    <property type="match status" value="1"/>
</dbReference>
<dbReference type="PANTHER" id="PTHR11937">
    <property type="entry name" value="ACTIN"/>
    <property type="match status" value="1"/>
</dbReference>
<comment type="subcellular location">
    <subcellularLocation>
        <location evidence="1">Cytoplasm</location>
        <location evidence="1">Cytoskeleton</location>
    </subcellularLocation>
</comment>
<keyword evidence="6" id="KW-0206">Cytoskeleton</keyword>
<comment type="caution">
    <text evidence="8">The sequence shown here is derived from an EMBL/GenBank/DDBJ whole genome shotgun (WGS) entry which is preliminary data.</text>
</comment>
<comment type="similarity">
    <text evidence="7">Belongs to the actin family.</text>
</comment>
<dbReference type="InterPro" id="IPR004000">
    <property type="entry name" value="Actin"/>
</dbReference>
<evidence type="ECO:0000256" key="6">
    <source>
        <dbReference type="ARBA" id="ARBA00023212"/>
    </source>
</evidence>
<keyword evidence="2" id="KW-0963">Cytoplasm</keyword>
<keyword evidence="4" id="KW-0378">Hydrolase</keyword>
<reference evidence="8" key="1">
    <citation type="submission" date="2021-01" db="EMBL/GenBank/DDBJ databases">
        <authorList>
            <consortium name="Genoscope - CEA"/>
            <person name="William W."/>
        </authorList>
    </citation>
    <scope>NUCLEOTIDE SEQUENCE</scope>
</reference>
<evidence type="ECO:0000256" key="5">
    <source>
        <dbReference type="ARBA" id="ARBA00022840"/>
    </source>
</evidence>